<organism evidence="2 3">
    <name type="scientific">Termitidicoccus mucosus</name>
    <dbReference type="NCBI Taxonomy" id="1184151"/>
    <lineage>
        <taxon>Bacteria</taxon>
        <taxon>Pseudomonadati</taxon>
        <taxon>Verrucomicrobiota</taxon>
        <taxon>Opitutia</taxon>
        <taxon>Opitutales</taxon>
        <taxon>Opitutaceae</taxon>
        <taxon>Termitidicoccus</taxon>
    </lineage>
</organism>
<accession>A0A178IJ73</accession>
<name>A0A178IJ73_9BACT</name>
<evidence type="ECO:0000313" key="2">
    <source>
        <dbReference type="EMBL" id="OAM89337.1"/>
    </source>
</evidence>
<keyword evidence="3" id="KW-1185">Reference proteome</keyword>
<keyword evidence="1" id="KW-0812">Transmembrane</keyword>
<evidence type="ECO:0000313" key="3">
    <source>
        <dbReference type="Proteomes" id="UP000078486"/>
    </source>
</evidence>
<keyword evidence="1" id="KW-1133">Transmembrane helix</keyword>
<gene>
    <name evidence="2" type="ORF">AW736_13885</name>
</gene>
<dbReference type="STRING" id="1184151.AW736_13885"/>
<dbReference type="AlphaFoldDB" id="A0A178IJ73"/>
<sequence>MNILAASHFYPPAFINAALAVLAVIAFAIVAFAWFAFRFCHRRLVTACNIAEGTHAGRITKFAGAAIGESYLLGKFGADANHVVPAAAADKPIGVITDQAEAAEDPVNVSLLGSSDTTILVRAAGEIAAGSYVVPAAAGRVQALPAAAGTYILVGRALTAAAAAGDLVEIDPIAGIPTVVTAG</sequence>
<proteinExistence type="predicted"/>
<keyword evidence="1" id="KW-0472">Membrane</keyword>
<dbReference type="RefSeq" id="WP_068770786.1">
    <property type="nucleotide sequence ID" value="NZ_CP109796.1"/>
</dbReference>
<dbReference type="EMBL" id="LRRQ01000099">
    <property type="protein sequence ID" value="OAM89337.1"/>
    <property type="molecule type" value="Genomic_DNA"/>
</dbReference>
<protein>
    <submittedName>
        <fullName evidence="2">Uncharacterized protein</fullName>
    </submittedName>
</protein>
<comment type="caution">
    <text evidence="2">The sequence shown here is derived from an EMBL/GenBank/DDBJ whole genome shotgun (WGS) entry which is preliminary data.</text>
</comment>
<dbReference type="Proteomes" id="UP000078486">
    <property type="component" value="Unassembled WGS sequence"/>
</dbReference>
<feature type="transmembrane region" description="Helical" evidence="1">
    <location>
        <begin position="14"/>
        <end position="37"/>
    </location>
</feature>
<reference evidence="2 3" key="1">
    <citation type="submission" date="2016-01" db="EMBL/GenBank/DDBJ databases">
        <title>High potential of lignocellulose degradation of a new Verrucomicrobia species.</title>
        <authorList>
            <person name="Wang Y."/>
            <person name="Shi Y."/>
            <person name="Qiu Z."/>
            <person name="Liu S."/>
            <person name="Yang H."/>
        </authorList>
    </citation>
    <scope>NUCLEOTIDE SEQUENCE [LARGE SCALE GENOMIC DNA]</scope>
    <source>
        <strain evidence="2 3">TSB47</strain>
    </source>
</reference>
<evidence type="ECO:0000256" key="1">
    <source>
        <dbReference type="SAM" id="Phobius"/>
    </source>
</evidence>